<dbReference type="SUPFAM" id="SSF53850">
    <property type="entry name" value="Periplasmic binding protein-like II"/>
    <property type="match status" value="1"/>
</dbReference>
<evidence type="ECO:0000313" key="8">
    <source>
        <dbReference type="Proteomes" id="UP000034589"/>
    </source>
</evidence>
<dbReference type="Gene3D" id="3.10.105.10">
    <property type="entry name" value="Dipeptide-binding Protein, Domain 3"/>
    <property type="match status" value="1"/>
</dbReference>
<proteinExistence type="inferred from homology"/>
<dbReference type="InterPro" id="IPR000914">
    <property type="entry name" value="SBP_5_dom"/>
</dbReference>
<dbReference type="Gene3D" id="3.90.76.10">
    <property type="entry name" value="Dipeptide-binding Protein, Domain 1"/>
    <property type="match status" value="1"/>
</dbReference>
<comment type="similarity">
    <text evidence="1">Belongs to the bacterial solute-binding protein 5 family.</text>
</comment>
<feature type="region of interest" description="Disordered" evidence="4">
    <location>
        <begin position="412"/>
        <end position="432"/>
    </location>
</feature>
<keyword evidence="2" id="KW-0813">Transport</keyword>
<reference evidence="7 8" key="1">
    <citation type="journal article" date="2015" name="Nature">
        <title>rRNA introns, odd ribosomes, and small enigmatic genomes across a large radiation of phyla.</title>
        <authorList>
            <person name="Brown C.T."/>
            <person name="Hug L.A."/>
            <person name="Thomas B.C."/>
            <person name="Sharon I."/>
            <person name="Castelle C.J."/>
            <person name="Singh A."/>
            <person name="Wilkins M.J."/>
            <person name="Williams K.H."/>
            <person name="Banfield J.F."/>
        </authorList>
    </citation>
    <scope>NUCLEOTIDE SEQUENCE [LARGE SCALE GENOMIC DNA]</scope>
</reference>
<dbReference type="InterPro" id="IPR030678">
    <property type="entry name" value="Peptide/Ni-bd"/>
</dbReference>
<accession>A0A0G1VGM5</accession>
<dbReference type="Gene3D" id="3.40.190.10">
    <property type="entry name" value="Periplasmic binding protein-like II"/>
    <property type="match status" value="1"/>
</dbReference>
<dbReference type="PANTHER" id="PTHR30290:SF9">
    <property type="entry name" value="OLIGOPEPTIDE-BINDING PROTEIN APPA"/>
    <property type="match status" value="1"/>
</dbReference>
<dbReference type="Pfam" id="PF00496">
    <property type="entry name" value="SBP_bac_5"/>
    <property type="match status" value="1"/>
</dbReference>
<dbReference type="PIRSF" id="PIRSF002741">
    <property type="entry name" value="MppA"/>
    <property type="match status" value="1"/>
</dbReference>
<dbReference type="GO" id="GO:0043190">
    <property type="term" value="C:ATP-binding cassette (ABC) transporter complex"/>
    <property type="evidence" value="ECO:0007669"/>
    <property type="project" value="InterPro"/>
</dbReference>
<gene>
    <name evidence="7" type="ORF">UY39_C0061G0004</name>
</gene>
<dbReference type="GO" id="GO:0015833">
    <property type="term" value="P:peptide transport"/>
    <property type="evidence" value="ECO:0007669"/>
    <property type="project" value="TreeGrafter"/>
</dbReference>
<dbReference type="Proteomes" id="UP000034589">
    <property type="component" value="Unassembled WGS sequence"/>
</dbReference>
<organism evidence="7 8">
    <name type="scientific">Candidatus Kaiserbacteria bacterium GW2011_GWC2_49_12</name>
    <dbReference type="NCBI Taxonomy" id="1618675"/>
    <lineage>
        <taxon>Bacteria</taxon>
        <taxon>Candidatus Kaiseribacteriota</taxon>
    </lineage>
</organism>
<evidence type="ECO:0000256" key="2">
    <source>
        <dbReference type="ARBA" id="ARBA00022448"/>
    </source>
</evidence>
<dbReference type="InterPro" id="IPR039424">
    <property type="entry name" value="SBP_5"/>
</dbReference>
<dbReference type="GO" id="GO:1904680">
    <property type="term" value="F:peptide transmembrane transporter activity"/>
    <property type="evidence" value="ECO:0007669"/>
    <property type="project" value="TreeGrafter"/>
</dbReference>
<feature type="transmembrane region" description="Helical" evidence="5">
    <location>
        <begin position="45"/>
        <end position="65"/>
    </location>
</feature>
<keyword evidence="5" id="KW-1133">Transmembrane helix</keyword>
<dbReference type="PANTHER" id="PTHR30290">
    <property type="entry name" value="PERIPLASMIC BINDING COMPONENT OF ABC TRANSPORTER"/>
    <property type="match status" value="1"/>
</dbReference>
<dbReference type="GO" id="GO:0042597">
    <property type="term" value="C:periplasmic space"/>
    <property type="evidence" value="ECO:0007669"/>
    <property type="project" value="UniProtKB-ARBA"/>
</dbReference>
<dbReference type="AlphaFoldDB" id="A0A0G1VGM5"/>
<evidence type="ECO:0000259" key="6">
    <source>
        <dbReference type="Pfam" id="PF00496"/>
    </source>
</evidence>
<evidence type="ECO:0000256" key="1">
    <source>
        <dbReference type="ARBA" id="ARBA00005695"/>
    </source>
</evidence>
<keyword evidence="3" id="KW-0732">Signal</keyword>
<keyword evidence="5" id="KW-0472">Membrane</keyword>
<evidence type="ECO:0000256" key="4">
    <source>
        <dbReference type="SAM" id="MobiDB-lite"/>
    </source>
</evidence>
<feature type="domain" description="Solute-binding protein family 5" evidence="6">
    <location>
        <begin position="121"/>
        <end position="499"/>
    </location>
</feature>
<evidence type="ECO:0000256" key="3">
    <source>
        <dbReference type="ARBA" id="ARBA00022729"/>
    </source>
</evidence>
<name>A0A0G1VGM5_9BACT</name>
<protein>
    <submittedName>
        <fullName evidence="7">Extracellular solute-binding protein family 5</fullName>
    </submittedName>
</protein>
<evidence type="ECO:0000256" key="5">
    <source>
        <dbReference type="SAM" id="Phobius"/>
    </source>
</evidence>
<evidence type="ECO:0000313" key="7">
    <source>
        <dbReference type="EMBL" id="KKW05445.1"/>
    </source>
</evidence>
<dbReference type="EMBL" id="LCPV01000061">
    <property type="protein sequence ID" value="KKW05445.1"/>
    <property type="molecule type" value="Genomic_DNA"/>
</dbReference>
<dbReference type="CDD" id="cd08513">
    <property type="entry name" value="PBP2_thermophilic_Hb8_like"/>
    <property type="match status" value="1"/>
</dbReference>
<comment type="caution">
    <text evidence="7">The sequence shown here is derived from an EMBL/GenBank/DDBJ whole genome shotgun (WGS) entry which is preliminary data.</text>
</comment>
<sequence length="617" mass="67805">MDSYPDNSSHAASSDPANTLTKLRGFRPLSRLEELLPTFSSSERLILYILTAVLAVSALVLLTGANAQVSVIVPASGGSLTEGVVGTARFINPLLALSESDRGLTLLTYSGLTRARADGSIIPDLASSYKISEDGTTYTFTLRPDIIFHNGTPITSSDVMFTVQMAQNPDIRSPHRADWEGVSVSTPDLTTVVFTLPRPYAPFLENTTLGILPAHLWQNISTEEFSFSSLNTKPVGSGPYQIKEVTTDKTGAVTRYELAPFKNFTLGTPYLKKLTFLFFPNENTLIDAWNAGRIDSFAGISPSELARLNRNVNIIRASLPRIFGVFLNQDHAPILADPAVRSALDAAIDKQKIVDSVLGGYATVLDSPIPPSILPEKNDGTASVSPEVDLVEYKERVADILERGGWKFESPADLSAKASEQEETSTSTIKKKPTWRKKGKELTFTLATADSPELVATAEALVTMWQTAGINADLHVYSLSELNTSIIRPRAYDALLFGEVVGRTLDLFAFWHSSQRNDPGLNLAMYTNARADSFLAQARTTTNRKERETLYRSFVEIIKKEKPAVFLYAPQLIYVLPETILGTEFGVLATSAERFLNVYEWYTSTERVWSVFTSVSE</sequence>
<keyword evidence="5" id="KW-0812">Transmembrane</keyword>